<evidence type="ECO:0000313" key="1">
    <source>
        <dbReference type="EMBL" id="RAJ14454.1"/>
    </source>
</evidence>
<dbReference type="OrthoDB" id="9804511at2"/>
<dbReference type="Proteomes" id="UP000248703">
    <property type="component" value="Unassembled WGS sequence"/>
</dbReference>
<proteinExistence type="predicted"/>
<reference evidence="1 2" key="1">
    <citation type="submission" date="2018-06" db="EMBL/GenBank/DDBJ databases">
        <title>Genomic Encyclopedia of Archaeal and Bacterial Type Strains, Phase II (KMG-II): from individual species to whole genera.</title>
        <authorList>
            <person name="Goeker M."/>
        </authorList>
    </citation>
    <scope>NUCLEOTIDE SEQUENCE [LARGE SCALE GENOMIC DNA]</scope>
    <source>
        <strain evidence="1 2">DSM 24464</strain>
    </source>
</reference>
<sequence>MKNFKLILLTFATAALFFTGCEDELEAPGTNYVTFEQDRTLEVVPDGTSTFDVMVYSANFEGSDRTFTVQVSDASTADPSTYNVPSTVTIPANSNVGKLQVTATDVDLDLANAKTVILNLVGGDGLSVDNGITLSLLEQCLFNKVVLNITFDSWPEEVYWAIYDSNGNLVAENGPYSPYANAYAGLSGSLASTLCLESGTYQFVVTDDFADGAGPISLSTLDGVTLFSSSGAYGAGTSGMFTLP</sequence>
<protein>
    <submittedName>
        <fullName evidence="1">Uncharacterized protein</fullName>
    </submittedName>
</protein>
<dbReference type="EMBL" id="QLLO01000005">
    <property type="protein sequence ID" value="RAJ14454.1"/>
    <property type="molecule type" value="Genomic_DNA"/>
</dbReference>
<organism evidence="1 2">
    <name type="scientific">Olleya aquimaris</name>
    <dbReference type="NCBI Taxonomy" id="639310"/>
    <lineage>
        <taxon>Bacteria</taxon>
        <taxon>Pseudomonadati</taxon>
        <taxon>Bacteroidota</taxon>
        <taxon>Flavobacteriia</taxon>
        <taxon>Flavobacteriales</taxon>
        <taxon>Flavobacteriaceae</taxon>
    </lineage>
</organism>
<gene>
    <name evidence="1" type="ORF">LY08_01629</name>
</gene>
<dbReference type="RefSeq" id="WP_111659945.1">
    <property type="nucleotide sequence ID" value="NZ_QLLO01000005.1"/>
</dbReference>
<name>A0A327RFZ7_9FLAO</name>
<dbReference type="PROSITE" id="PS51257">
    <property type="entry name" value="PROKAR_LIPOPROTEIN"/>
    <property type="match status" value="1"/>
</dbReference>
<keyword evidence="2" id="KW-1185">Reference proteome</keyword>
<evidence type="ECO:0000313" key="2">
    <source>
        <dbReference type="Proteomes" id="UP000248703"/>
    </source>
</evidence>
<dbReference type="AlphaFoldDB" id="A0A327RFZ7"/>
<comment type="caution">
    <text evidence="1">The sequence shown here is derived from an EMBL/GenBank/DDBJ whole genome shotgun (WGS) entry which is preliminary data.</text>
</comment>
<accession>A0A327RFZ7</accession>